<evidence type="ECO:0000313" key="3">
    <source>
        <dbReference type="Proteomes" id="UP000002791"/>
    </source>
</evidence>
<keyword evidence="3" id="KW-1185">Reference proteome</keyword>
<proteinExistence type="predicted"/>
<protein>
    <submittedName>
        <fullName evidence="2">Uncharacterized protein</fullName>
    </submittedName>
</protein>
<dbReference type="OrthoDB" id="3556647at2"/>
<feature type="region of interest" description="Disordered" evidence="1">
    <location>
        <begin position="1"/>
        <end position="60"/>
    </location>
</feature>
<dbReference type="AlphaFoldDB" id="H5XF25"/>
<dbReference type="Proteomes" id="UP000002791">
    <property type="component" value="Chromosome"/>
</dbReference>
<accession>H5XF25</accession>
<dbReference type="HOGENOM" id="CLU_2883225_0_0_11"/>
<reference evidence="2 3" key="1">
    <citation type="submission" date="2011-11" db="EMBL/GenBank/DDBJ databases">
        <title>The Noncontiguous Finished sequence of Saccharomonospora cyanea NA-134.</title>
        <authorList>
            <consortium name="US DOE Joint Genome Institute"/>
            <person name="Lucas S."/>
            <person name="Han J."/>
            <person name="Lapidus A."/>
            <person name="Cheng J.-F."/>
            <person name="Goodwin L."/>
            <person name="Pitluck S."/>
            <person name="Peters L."/>
            <person name="Ovchinnikova G."/>
            <person name="Lu M."/>
            <person name="Detter J.C."/>
            <person name="Han C."/>
            <person name="Tapia R."/>
            <person name="Land M."/>
            <person name="Hauser L."/>
            <person name="Kyrpides N."/>
            <person name="Ivanova N."/>
            <person name="Pagani I."/>
            <person name="Brambilla E.-M."/>
            <person name="Klenk H.-P."/>
            <person name="Woyke T."/>
        </authorList>
    </citation>
    <scope>NUCLEOTIDE SEQUENCE [LARGE SCALE GENOMIC DNA]</scope>
    <source>
        <strain evidence="2 3">NA-134</strain>
    </source>
</reference>
<dbReference type="STRING" id="882082.SaccyDRAFT_1519"/>
<name>H5XF25_9PSEU</name>
<dbReference type="RefSeq" id="WP_005455018.1">
    <property type="nucleotide sequence ID" value="NZ_CM001440.1"/>
</dbReference>
<organism evidence="2 3">
    <name type="scientific">Saccharomonospora cyanea NA-134</name>
    <dbReference type="NCBI Taxonomy" id="882082"/>
    <lineage>
        <taxon>Bacteria</taxon>
        <taxon>Bacillati</taxon>
        <taxon>Actinomycetota</taxon>
        <taxon>Actinomycetes</taxon>
        <taxon>Pseudonocardiales</taxon>
        <taxon>Pseudonocardiaceae</taxon>
        <taxon>Saccharomonospora</taxon>
    </lineage>
</organism>
<evidence type="ECO:0000256" key="1">
    <source>
        <dbReference type="SAM" id="MobiDB-lite"/>
    </source>
</evidence>
<feature type="compositionally biased region" description="Acidic residues" evidence="1">
    <location>
        <begin position="51"/>
        <end position="60"/>
    </location>
</feature>
<gene>
    <name evidence="2" type="ORF">SaccyDRAFT_1519</name>
</gene>
<dbReference type="EMBL" id="CM001440">
    <property type="protein sequence ID" value="EHR60421.1"/>
    <property type="molecule type" value="Genomic_DNA"/>
</dbReference>
<sequence length="60" mass="6401">MTENHDLAPEADVTEQQLPAVDTADHPVETGVPMEADPADVAEQAAPVPHDEDDEFHPGT</sequence>
<evidence type="ECO:0000313" key="2">
    <source>
        <dbReference type="EMBL" id="EHR60421.1"/>
    </source>
</evidence>